<dbReference type="RefSeq" id="XP_001246422.2">
    <property type="nucleotide sequence ID" value="XM_001246421.2"/>
</dbReference>
<dbReference type="OrthoDB" id="5973539at2759"/>
<reference evidence="5" key="2">
    <citation type="journal article" date="2010" name="Genome Res.">
        <title>Population genomic sequencing of Coccidioides fungi reveals recent hybridization and transposon control.</title>
        <authorList>
            <person name="Neafsey D.E."/>
            <person name="Barker B.M."/>
            <person name="Sharpton T.J."/>
            <person name="Stajich J.E."/>
            <person name="Park D.J."/>
            <person name="Whiston E."/>
            <person name="Hung C.-Y."/>
            <person name="McMahan C."/>
            <person name="White J."/>
            <person name="Sykes S."/>
            <person name="Heiman D."/>
            <person name="Young S."/>
            <person name="Zeng Q."/>
            <person name="Abouelleil A."/>
            <person name="Aftuck L."/>
            <person name="Bessette D."/>
            <person name="Brown A."/>
            <person name="FitzGerald M."/>
            <person name="Lui A."/>
            <person name="Macdonald J.P."/>
            <person name="Priest M."/>
            <person name="Orbach M.J."/>
            <person name="Galgiani J.N."/>
            <person name="Kirkland T.N."/>
            <person name="Cole G.T."/>
            <person name="Birren B.W."/>
            <person name="Henn M.R."/>
            <person name="Taylor J.W."/>
            <person name="Rounsley S.D."/>
        </authorList>
    </citation>
    <scope>GENOME REANNOTATION</scope>
    <source>
        <strain evidence="5">RS</strain>
    </source>
</reference>
<organism evidence="4 5">
    <name type="scientific">Coccidioides immitis (strain RS)</name>
    <name type="common">Valley fever fungus</name>
    <dbReference type="NCBI Taxonomy" id="246410"/>
    <lineage>
        <taxon>Eukaryota</taxon>
        <taxon>Fungi</taxon>
        <taxon>Dikarya</taxon>
        <taxon>Ascomycota</taxon>
        <taxon>Pezizomycotina</taxon>
        <taxon>Eurotiomycetes</taxon>
        <taxon>Eurotiomycetidae</taxon>
        <taxon>Onygenales</taxon>
        <taxon>Onygenaceae</taxon>
        <taxon>Coccidioides</taxon>
    </lineage>
</organism>
<accession>J3KGH0</accession>
<dbReference type="AlphaFoldDB" id="J3KGH0"/>
<dbReference type="VEuPathDB" id="FungiDB:CIMG_00193"/>
<reference evidence="5" key="1">
    <citation type="journal article" date="2009" name="Genome Res.">
        <title>Comparative genomic analyses of the human fungal pathogens Coccidioides and their relatives.</title>
        <authorList>
            <person name="Sharpton T.J."/>
            <person name="Stajich J.E."/>
            <person name="Rounsley S.D."/>
            <person name="Gardner M.J."/>
            <person name="Wortman J.R."/>
            <person name="Jordar V.S."/>
            <person name="Maiti R."/>
            <person name="Kodira C.D."/>
            <person name="Neafsey D.E."/>
            <person name="Zeng Q."/>
            <person name="Hung C.-Y."/>
            <person name="McMahan C."/>
            <person name="Muszewska A."/>
            <person name="Grynberg M."/>
            <person name="Mandel M.A."/>
            <person name="Kellner E.M."/>
            <person name="Barker B.M."/>
            <person name="Galgiani J.N."/>
            <person name="Orbach M.J."/>
            <person name="Kirkland T.N."/>
            <person name="Cole G.T."/>
            <person name="Henn M.R."/>
            <person name="Birren B.W."/>
            <person name="Taylor J.W."/>
        </authorList>
    </citation>
    <scope>NUCLEOTIDE SEQUENCE [LARGE SCALE GENOMIC DNA]</scope>
    <source>
        <strain evidence="5">RS</strain>
    </source>
</reference>
<gene>
    <name evidence="4" type="ORF">CIMG_00193</name>
</gene>
<keyword evidence="1" id="KW-0210">Decarboxylase</keyword>
<dbReference type="GO" id="GO:0006646">
    <property type="term" value="P:phosphatidylethanolamine biosynthetic process"/>
    <property type="evidence" value="ECO:0007669"/>
    <property type="project" value="TreeGrafter"/>
</dbReference>
<feature type="region of interest" description="Disordered" evidence="3">
    <location>
        <begin position="1"/>
        <end position="28"/>
    </location>
</feature>
<evidence type="ECO:0000313" key="4">
    <source>
        <dbReference type="EMBL" id="EAS34839.3"/>
    </source>
</evidence>
<feature type="compositionally biased region" description="Basic and acidic residues" evidence="3">
    <location>
        <begin position="1"/>
        <end position="16"/>
    </location>
</feature>
<dbReference type="GO" id="GO:0005739">
    <property type="term" value="C:mitochondrion"/>
    <property type="evidence" value="ECO:0007669"/>
    <property type="project" value="TreeGrafter"/>
</dbReference>
<dbReference type="Pfam" id="PF02666">
    <property type="entry name" value="PS_Dcarbxylase"/>
    <property type="match status" value="1"/>
</dbReference>
<evidence type="ECO:0000256" key="2">
    <source>
        <dbReference type="ARBA" id="ARBA00023239"/>
    </source>
</evidence>
<evidence type="ECO:0000256" key="1">
    <source>
        <dbReference type="ARBA" id="ARBA00022793"/>
    </source>
</evidence>
<dbReference type="GO" id="GO:0004609">
    <property type="term" value="F:phosphatidylserine decarboxylase activity"/>
    <property type="evidence" value="ECO:0007669"/>
    <property type="project" value="InterPro"/>
</dbReference>
<dbReference type="PANTHER" id="PTHR10067">
    <property type="entry name" value="PHOSPHATIDYLSERINE DECARBOXYLASE"/>
    <property type="match status" value="1"/>
</dbReference>
<keyword evidence="2" id="KW-0456">Lyase</keyword>
<sequence length="434" mass="48310">MFETDVKDSAAQEHHPHQLSGRQGTANQLTIQTIPKQVTPRILSIAKPERPATYVTGEDEERRTKFLQYRTYSQITELRQCVYFHQVSSHGDGKPSSWMWALDARDFKLRKAWLTLIQDIQPSIPEYYVGEPNPVAKFRDAIEQNPTLYSLAISMSDEVPTKAPYDRDAPSRNESEAIRLSHWGEDEAIKQLVNKAKEATAPPLQSDNFSDYFKCPKPTAPKEVFGYQCWDDFFVRKFNDTVRPLDASAAVINACESHPLAFDTDVSRRDTFWLNGAPYSLYDVLGTKAAALNFPDRFVGGAAYQAFLSADSYHCWHSPVTGKVVHKDLIDGTYFAETKFAGFGGSSGPDPSGPDLSQRFITNVAARGVLIIDTGVTAARTSGSLRLFLLGCPRCQPANGLAILMGTKPLRRAILSVLSIMVARLTASFLNEMQ</sequence>
<dbReference type="PANTHER" id="PTHR10067:SF9">
    <property type="entry name" value="PHOSPHATIDYLSERINE DECARBOXYLASE FAMILY PROTEIN (AFU_ORTHOLOGUE AFUA_7G01730)"/>
    <property type="match status" value="1"/>
</dbReference>
<dbReference type="STRING" id="246410.J3KGH0"/>
<dbReference type="EMBL" id="GG704911">
    <property type="protein sequence ID" value="EAS34839.3"/>
    <property type="molecule type" value="Genomic_DNA"/>
</dbReference>
<dbReference type="InParanoid" id="J3KGH0"/>
<dbReference type="InterPro" id="IPR003817">
    <property type="entry name" value="PS_Dcarbxylase"/>
</dbReference>
<proteinExistence type="predicted"/>
<name>J3KGH0_COCIM</name>
<protein>
    <submittedName>
        <fullName evidence="4">Phosphatidylserine decarboxylase</fullName>
    </submittedName>
</protein>
<dbReference type="GeneID" id="4567571"/>
<dbReference type="Proteomes" id="UP000001261">
    <property type="component" value="Unassembled WGS sequence"/>
</dbReference>
<evidence type="ECO:0000256" key="3">
    <source>
        <dbReference type="SAM" id="MobiDB-lite"/>
    </source>
</evidence>
<dbReference type="KEGG" id="cim:CIMG_00193"/>
<evidence type="ECO:0000313" key="5">
    <source>
        <dbReference type="Proteomes" id="UP000001261"/>
    </source>
</evidence>
<keyword evidence="5" id="KW-1185">Reference proteome</keyword>